<dbReference type="EMBL" id="CAJVPW010001857">
    <property type="protein sequence ID" value="CAG8493613.1"/>
    <property type="molecule type" value="Genomic_DNA"/>
</dbReference>
<keyword evidence="2" id="KW-1185">Reference proteome</keyword>
<protein>
    <submittedName>
        <fullName evidence="1">1341_t:CDS:1</fullName>
    </submittedName>
</protein>
<gene>
    <name evidence="1" type="ORF">SPELUC_LOCUS2672</name>
</gene>
<proteinExistence type="predicted"/>
<organism evidence="1 2">
    <name type="scientific">Cetraspora pellucida</name>
    <dbReference type="NCBI Taxonomy" id="1433469"/>
    <lineage>
        <taxon>Eukaryota</taxon>
        <taxon>Fungi</taxon>
        <taxon>Fungi incertae sedis</taxon>
        <taxon>Mucoromycota</taxon>
        <taxon>Glomeromycotina</taxon>
        <taxon>Glomeromycetes</taxon>
        <taxon>Diversisporales</taxon>
        <taxon>Gigasporaceae</taxon>
        <taxon>Cetraspora</taxon>
    </lineage>
</organism>
<reference evidence="1" key="1">
    <citation type="submission" date="2021-06" db="EMBL/GenBank/DDBJ databases">
        <authorList>
            <person name="Kallberg Y."/>
            <person name="Tangrot J."/>
            <person name="Rosling A."/>
        </authorList>
    </citation>
    <scope>NUCLEOTIDE SEQUENCE</scope>
    <source>
        <strain evidence="1">28 12/20/2015</strain>
    </source>
</reference>
<accession>A0ACA9KWM7</accession>
<comment type="caution">
    <text evidence="1">The sequence shown here is derived from an EMBL/GenBank/DDBJ whole genome shotgun (WGS) entry which is preliminary data.</text>
</comment>
<name>A0ACA9KWM7_9GLOM</name>
<evidence type="ECO:0000313" key="2">
    <source>
        <dbReference type="Proteomes" id="UP000789366"/>
    </source>
</evidence>
<dbReference type="Proteomes" id="UP000789366">
    <property type="component" value="Unassembled WGS sequence"/>
</dbReference>
<sequence length="595" mass="68922">MDSDEDFTTSINTFNTIIDSDDIVTSSSATGVQNDSEDDEFITPPNNFGTHWTDFYVQSKLKIPNYINIMPSVHISYLDKDINISSKKRKATLTDFFNKTSISPDKINELHTLLLQSLIYSNVPFRFVENPFFALFLKKLYSSYNLPSRYILTHRIMQAEYARVLLEMVDHLEESNNLTLSLDGWTDVSGNSIYAFLLHKFENINEVINIEDFSITRHTANNLLIAIETSLKNINLDFNKIIALVTDSPSVMIRLRKNISEKYKHIISIRCCLHVFNLIAKEILSYKPYKNLIKKNLILQTFCKTRWFSFSKVCLSVQNYEKGFKACLDYINNSNKCPIIPIKIKEIVTSQRHFLENEYIVDAIGKLESRNTTVGDVFAELYKVYKKLKMSENSDIDQEFIEHAKNIINIRAKEFDEPIYYLSFFLHPKFRKIAVSKKLSLDNMLIYALTFAQKWNFTREQANQISEQLNNYFNNEPPYNSVLTLEPRLYWKRLSYEVEALKTLALKIFAIHPHAAGVEQLFSSMGLTKTKSRNRLTTPTLKIISQIKSALAVEALKKVKNNQVLNNTDEDTNFVELEDYDTLFTSSSDTNDNIE</sequence>
<evidence type="ECO:0000313" key="1">
    <source>
        <dbReference type="EMBL" id="CAG8493613.1"/>
    </source>
</evidence>